<feature type="domain" description="HMA" evidence="13">
    <location>
        <begin position="395"/>
        <end position="461"/>
    </location>
</feature>
<gene>
    <name evidence="14" type="ORF">CAOG_010080</name>
</gene>
<dbReference type="NCBIfam" id="TIGR00003">
    <property type="entry name" value="copper ion binding protein"/>
    <property type="match status" value="2"/>
</dbReference>
<dbReference type="Gene3D" id="3.30.70.100">
    <property type="match status" value="2"/>
</dbReference>
<feature type="compositionally biased region" description="Low complexity" evidence="11">
    <location>
        <begin position="35"/>
        <end position="54"/>
    </location>
</feature>
<keyword evidence="9" id="KW-0186">Copper</keyword>
<dbReference type="EC" id="7.2.2.8" evidence="2"/>
<dbReference type="PROSITE" id="PS01047">
    <property type="entry name" value="HMA_1"/>
    <property type="match status" value="2"/>
</dbReference>
<dbReference type="GO" id="GO:0140581">
    <property type="term" value="F:P-type monovalent copper transporter activity"/>
    <property type="evidence" value="ECO:0007669"/>
    <property type="project" value="UniProtKB-EC"/>
</dbReference>
<evidence type="ECO:0000259" key="13">
    <source>
        <dbReference type="PROSITE" id="PS50846"/>
    </source>
</evidence>
<evidence type="ECO:0000256" key="4">
    <source>
        <dbReference type="ARBA" id="ARBA00022692"/>
    </source>
</evidence>
<dbReference type="InParanoid" id="A0A0D2UQ62"/>
<evidence type="ECO:0000256" key="9">
    <source>
        <dbReference type="ARBA" id="ARBA00023008"/>
    </source>
</evidence>
<dbReference type="InterPro" id="IPR036163">
    <property type="entry name" value="HMA_dom_sf"/>
</dbReference>
<dbReference type="PRINTS" id="PR00942">
    <property type="entry name" value="CUATPASEI"/>
</dbReference>
<feature type="transmembrane region" description="Helical" evidence="12">
    <location>
        <begin position="562"/>
        <end position="584"/>
    </location>
</feature>
<protein>
    <recommendedName>
        <fullName evidence="2">P-type Cu(+) transporter</fullName>
        <ecNumber evidence="2">7.2.2.8</ecNumber>
    </recommendedName>
</protein>
<dbReference type="GO" id="GO:0016020">
    <property type="term" value="C:membrane"/>
    <property type="evidence" value="ECO:0007669"/>
    <property type="project" value="UniProtKB-SubCell"/>
</dbReference>
<dbReference type="Proteomes" id="UP000008743">
    <property type="component" value="Unassembled WGS sequence"/>
</dbReference>
<keyword evidence="6" id="KW-0547">Nucleotide-binding</keyword>
<evidence type="ECO:0000256" key="8">
    <source>
        <dbReference type="ARBA" id="ARBA00022989"/>
    </source>
</evidence>
<evidence type="ECO:0000256" key="2">
    <source>
        <dbReference type="ARBA" id="ARBA00012517"/>
    </source>
</evidence>
<keyword evidence="3" id="KW-0813">Transport</keyword>
<evidence type="ECO:0000256" key="1">
    <source>
        <dbReference type="ARBA" id="ARBA00004370"/>
    </source>
</evidence>
<evidence type="ECO:0000256" key="10">
    <source>
        <dbReference type="ARBA" id="ARBA00023136"/>
    </source>
</evidence>
<evidence type="ECO:0000256" key="5">
    <source>
        <dbReference type="ARBA" id="ARBA00022723"/>
    </source>
</evidence>
<evidence type="ECO:0000256" key="3">
    <source>
        <dbReference type="ARBA" id="ARBA00022448"/>
    </source>
</evidence>
<dbReference type="SUPFAM" id="SSF55008">
    <property type="entry name" value="HMA, heavy metal-associated domain"/>
    <property type="match status" value="2"/>
</dbReference>
<evidence type="ECO:0000313" key="15">
    <source>
        <dbReference type="Proteomes" id="UP000008743"/>
    </source>
</evidence>
<dbReference type="STRING" id="595528.A0A0D2UQ62"/>
<keyword evidence="8 12" id="KW-1133">Transmembrane helix</keyword>
<dbReference type="Gene3D" id="2.70.150.10">
    <property type="entry name" value="Calcium-transporting ATPase, cytoplasmic transduction domain A"/>
    <property type="match status" value="1"/>
</dbReference>
<evidence type="ECO:0000256" key="7">
    <source>
        <dbReference type="ARBA" id="ARBA00022840"/>
    </source>
</evidence>
<name>A0A0D2UQ62_CAPO3</name>
<dbReference type="InterPro" id="IPR006121">
    <property type="entry name" value="HMA_dom"/>
</dbReference>
<feature type="compositionally biased region" description="Polar residues" evidence="11">
    <location>
        <begin position="185"/>
        <end position="194"/>
    </location>
</feature>
<dbReference type="FunFam" id="3.30.70.100:FF:000001">
    <property type="entry name" value="ATPase copper transporting beta"/>
    <property type="match status" value="2"/>
</dbReference>
<evidence type="ECO:0000313" key="14">
    <source>
        <dbReference type="EMBL" id="KJE97126.1"/>
    </source>
</evidence>
<sequence>MSSSVAIKPQGCECTAKSANPAAFAPERSDSQQKPASSSSAATTTTMTSAPSSTDKTSSHETLCRCSRIVSRSPTLIQSLVDFCVCGLAGCSCSNHDHLTDNDKEAVHHVRSKLLPWEPTLHLLMDNIANDAKHIAKVLLLQDPQGSSGGDQPHNNNSNNNNTKGLAESADRPAATHLEDDRSKTNASKPENNIQGVRIINNRIEIATRASADDQDAAGTLAQLLALLQQNGIQARPATDNAPPVLRGQRQSSLARFLPARLASARNLFRSASRINPFASRQRAASTSTVNIELVHVPDTVPQLSTASKSPTGTPARRVALSVDGMTCASCVNSIESAIQVLPGVLHVTVSLLAGRCDVDFDPSKEAAVSEESICAAINDMGFDASILPPPRESGKAVLEVTGMTCASCVASIEQSIGRLPGVESIAINLLGATAHVSFAPETTNLRTIIEAIDDMGFGASLRKGTSASAEAKHRRELEIVSLRRQFLFSLALTIPIFLIGMLFELIGGAVWEPFETKVVRGVTVQLVILLVLTTIVQFGVGKRFYFGAFNALKHRTANMDVLVAIGITAAYAVSVLVIILRLVDPMVETMQYFETSAMLITFIVMGKYLEARAKGKTSEALTKLFELQPSTAVLLELEPSTTKVDENSAADSPAPAARVYTEKHIPIELVNAGDLLKVLPGAKMPVDGVVVWGTASVDESMITGESLPVTKSVDSPVTGGTVNLNGALHIRATRVGEDSTLAQITTLIENAQASKAPIQALADKVAGRFVPVVVSLALATFVVWLVGGPRGRGL</sequence>
<dbReference type="PANTHER" id="PTHR46594:SF4">
    <property type="entry name" value="P-TYPE CATION-TRANSPORTING ATPASE"/>
    <property type="match status" value="1"/>
</dbReference>
<keyword evidence="5" id="KW-0479">Metal-binding</keyword>
<feature type="transmembrane region" description="Helical" evidence="12">
    <location>
        <begin position="766"/>
        <end position="787"/>
    </location>
</feature>
<keyword evidence="10 12" id="KW-0472">Membrane</keyword>
<dbReference type="OrthoDB" id="432719at2759"/>
<dbReference type="PhylomeDB" id="A0A0D2UQ62"/>
<keyword evidence="15" id="KW-1185">Reference proteome</keyword>
<dbReference type="InterPro" id="IPR059000">
    <property type="entry name" value="ATPase_P-type_domA"/>
</dbReference>
<dbReference type="CDD" id="cd00371">
    <property type="entry name" value="HMA"/>
    <property type="match status" value="2"/>
</dbReference>
<dbReference type="PANTHER" id="PTHR46594">
    <property type="entry name" value="P-TYPE CATION-TRANSPORTING ATPASE"/>
    <property type="match status" value="1"/>
</dbReference>
<dbReference type="Pfam" id="PF00403">
    <property type="entry name" value="HMA"/>
    <property type="match status" value="2"/>
</dbReference>
<keyword evidence="7" id="KW-0067">ATP-binding</keyword>
<feature type="region of interest" description="Disordered" evidence="11">
    <location>
        <begin position="143"/>
        <end position="194"/>
    </location>
</feature>
<evidence type="ECO:0000256" key="12">
    <source>
        <dbReference type="SAM" id="Phobius"/>
    </source>
</evidence>
<dbReference type="AlphaFoldDB" id="A0A0D2UQ62"/>
<dbReference type="InterPro" id="IPR006122">
    <property type="entry name" value="HMA_Cu_ion-bd"/>
</dbReference>
<dbReference type="eggNOG" id="KOG0207">
    <property type="taxonomic scope" value="Eukaryota"/>
</dbReference>
<evidence type="ECO:0000256" key="6">
    <source>
        <dbReference type="ARBA" id="ARBA00022741"/>
    </source>
</evidence>
<feature type="transmembrane region" description="Helical" evidence="12">
    <location>
        <begin position="523"/>
        <end position="541"/>
    </location>
</feature>
<dbReference type="SUPFAM" id="SSF81653">
    <property type="entry name" value="Calcium ATPase, transduction domain A"/>
    <property type="match status" value="1"/>
</dbReference>
<dbReference type="InterPro" id="IPR008250">
    <property type="entry name" value="ATPase_P-typ_transduc_dom_A_sf"/>
</dbReference>
<dbReference type="GO" id="GO:0005507">
    <property type="term" value="F:copper ion binding"/>
    <property type="evidence" value="ECO:0007669"/>
    <property type="project" value="InterPro"/>
</dbReference>
<dbReference type="GO" id="GO:0005524">
    <property type="term" value="F:ATP binding"/>
    <property type="evidence" value="ECO:0007669"/>
    <property type="project" value="UniProtKB-KW"/>
</dbReference>
<feature type="region of interest" description="Disordered" evidence="11">
    <location>
        <begin position="23"/>
        <end position="58"/>
    </location>
</feature>
<dbReference type="EMBL" id="KE346373">
    <property type="protein sequence ID" value="KJE97126.1"/>
    <property type="molecule type" value="Genomic_DNA"/>
</dbReference>
<organism evidence="14 15">
    <name type="scientific">Capsaspora owczarzaki (strain ATCC 30864)</name>
    <dbReference type="NCBI Taxonomy" id="595528"/>
    <lineage>
        <taxon>Eukaryota</taxon>
        <taxon>Filasterea</taxon>
        <taxon>Capsaspora</taxon>
    </lineage>
</organism>
<comment type="subcellular location">
    <subcellularLocation>
        <location evidence="1">Membrane</location>
    </subcellularLocation>
</comment>
<dbReference type="Pfam" id="PF00122">
    <property type="entry name" value="E1-E2_ATPase"/>
    <property type="match status" value="1"/>
</dbReference>
<proteinExistence type="predicted"/>
<dbReference type="PROSITE" id="PS50846">
    <property type="entry name" value="HMA_2"/>
    <property type="match status" value="2"/>
</dbReference>
<dbReference type="PRINTS" id="PR00943">
    <property type="entry name" value="CUATPASE"/>
</dbReference>
<accession>A0A0D2UQ62</accession>
<dbReference type="InterPro" id="IPR017969">
    <property type="entry name" value="Heavy-metal-associated_CS"/>
</dbReference>
<reference evidence="15" key="1">
    <citation type="submission" date="2011-02" db="EMBL/GenBank/DDBJ databases">
        <title>The Genome Sequence of Capsaspora owczarzaki ATCC 30864.</title>
        <authorList>
            <person name="Russ C."/>
            <person name="Cuomo C."/>
            <person name="Burger G."/>
            <person name="Gray M.W."/>
            <person name="Holland P.W.H."/>
            <person name="King N."/>
            <person name="Lang F.B.F."/>
            <person name="Roger A.J."/>
            <person name="Ruiz-Trillo I."/>
            <person name="Young S.K."/>
            <person name="Zeng Q."/>
            <person name="Gargeya S."/>
            <person name="Alvarado L."/>
            <person name="Berlin A."/>
            <person name="Chapman S.B."/>
            <person name="Chen Z."/>
            <person name="Freedman E."/>
            <person name="Gellesch M."/>
            <person name="Goldberg J."/>
            <person name="Griggs A."/>
            <person name="Gujja S."/>
            <person name="Heilman E."/>
            <person name="Heiman D."/>
            <person name="Howarth C."/>
            <person name="Mehta T."/>
            <person name="Neiman D."/>
            <person name="Pearson M."/>
            <person name="Roberts A."/>
            <person name="Saif S."/>
            <person name="Shea T."/>
            <person name="Shenoy N."/>
            <person name="Sisk P."/>
            <person name="Stolte C."/>
            <person name="Sykes S."/>
            <person name="White J."/>
            <person name="Yandava C."/>
            <person name="Haas B."/>
            <person name="Nusbaum C."/>
            <person name="Birren B."/>
        </authorList>
    </citation>
    <scope>NUCLEOTIDE SEQUENCE</scope>
    <source>
        <strain evidence="15">ATCC 30864</strain>
    </source>
</reference>
<keyword evidence="4 12" id="KW-0812">Transmembrane</keyword>
<feature type="domain" description="HMA" evidence="13">
    <location>
        <begin position="317"/>
        <end position="386"/>
    </location>
</feature>
<feature type="transmembrane region" description="Helical" evidence="12">
    <location>
        <begin position="487"/>
        <end position="511"/>
    </location>
</feature>
<evidence type="ECO:0000256" key="11">
    <source>
        <dbReference type="SAM" id="MobiDB-lite"/>
    </source>
</evidence>
<dbReference type="FunFam" id="2.70.150.10:FF:000002">
    <property type="entry name" value="Copper-transporting ATPase 1, putative"/>
    <property type="match status" value="1"/>
</dbReference>